<reference evidence="1" key="1">
    <citation type="submission" date="2013-04" db="EMBL/GenBank/DDBJ databases">
        <authorList>
            <person name="Qu J."/>
            <person name="Murali S.C."/>
            <person name="Bandaranaike D."/>
            <person name="Bellair M."/>
            <person name="Blankenburg K."/>
            <person name="Chao H."/>
            <person name="Dinh H."/>
            <person name="Doddapaneni H."/>
            <person name="Downs B."/>
            <person name="Dugan-Rocha S."/>
            <person name="Elkadiri S."/>
            <person name="Gnanaolivu R.D."/>
            <person name="Hernandez B."/>
            <person name="Javaid M."/>
            <person name="Jayaseelan J.C."/>
            <person name="Lee S."/>
            <person name="Li M."/>
            <person name="Ming W."/>
            <person name="Munidasa M."/>
            <person name="Muniz J."/>
            <person name="Nguyen L."/>
            <person name="Ongeri F."/>
            <person name="Osuji N."/>
            <person name="Pu L.-L."/>
            <person name="Puazo M."/>
            <person name="Qu C."/>
            <person name="Quiroz J."/>
            <person name="Raj R."/>
            <person name="Weissenberger G."/>
            <person name="Xin Y."/>
            <person name="Zou X."/>
            <person name="Han Y."/>
            <person name="Richards S."/>
            <person name="Worley K."/>
            <person name="Muzny D."/>
            <person name="Gibbs R."/>
        </authorList>
    </citation>
    <scope>NUCLEOTIDE SEQUENCE</scope>
    <source>
        <strain evidence="1">Sampled in the wild</strain>
    </source>
</reference>
<dbReference type="OrthoDB" id="25402at2759"/>
<gene>
    <name evidence="1" type="ORF">J437_LFUL019271</name>
</gene>
<dbReference type="AlphaFoldDB" id="A0A8K0KGE1"/>
<dbReference type="Gene3D" id="3.30.420.10">
    <property type="entry name" value="Ribonuclease H-like superfamily/Ribonuclease H"/>
    <property type="match status" value="1"/>
</dbReference>
<organism evidence="1 2">
    <name type="scientific">Ladona fulva</name>
    <name type="common">Scarce chaser dragonfly</name>
    <name type="synonym">Libellula fulva</name>
    <dbReference type="NCBI Taxonomy" id="123851"/>
    <lineage>
        <taxon>Eukaryota</taxon>
        <taxon>Metazoa</taxon>
        <taxon>Ecdysozoa</taxon>
        <taxon>Arthropoda</taxon>
        <taxon>Hexapoda</taxon>
        <taxon>Insecta</taxon>
        <taxon>Pterygota</taxon>
        <taxon>Palaeoptera</taxon>
        <taxon>Odonata</taxon>
        <taxon>Epiprocta</taxon>
        <taxon>Anisoptera</taxon>
        <taxon>Libelluloidea</taxon>
        <taxon>Libellulidae</taxon>
        <taxon>Ladona</taxon>
    </lineage>
</organism>
<keyword evidence="2" id="KW-1185">Reference proteome</keyword>
<evidence type="ECO:0008006" key="3">
    <source>
        <dbReference type="Google" id="ProtNLM"/>
    </source>
</evidence>
<name>A0A8K0KGE1_LADFU</name>
<sequence length="156" mass="18017">MVWGAIGYNTRSLLLRIEGNRNSNRYITDVLELVALPLLHEAPDALFQQDNARPHVARNVQASSKNDRYHCFPGLQVHMTCSPSNMSAIWSICNFYAVVLLQQLWMIYGCAYKLHDSVFLSNISRRSLILCYEVQRLRLQHVDASHRTEFSRSECM</sequence>
<proteinExistence type="predicted"/>
<evidence type="ECO:0000313" key="1">
    <source>
        <dbReference type="EMBL" id="KAG8233729.1"/>
    </source>
</evidence>
<dbReference type="Proteomes" id="UP000792457">
    <property type="component" value="Unassembled WGS sequence"/>
</dbReference>
<comment type="caution">
    <text evidence="1">The sequence shown here is derived from an EMBL/GenBank/DDBJ whole genome shotgun (WGS) entry which is preliminary data.</text>
</comment>
<evidence type="ECO:0000313" key="2">
    <source>
        <dbReference type="Proteomes" id="UP000792457"/>
    </source>
</evidence>
<protein>
    <recommendedName>
        <fullName evidence="3">Transposase</fullName>
    </recommendedName>
</protein>
<reference evidence="1" key="2">
    <citation type="submission" date="2017-10" db="EMBL/GenBank/DDBJ databases">
        <title>Ladona fulva Genome sequencing and assembly.</title>
        <authorList>
            <person name="Murali S."/>
            <person name="Richards S."/>
            <person name="Bandaranaike D."/>
            <person name="Bellair M."/>
            <person name="Blankenburg K."/>
            <person name="Chao H."/>
            <person name="Dinh H."/>
            <person name="Doddapaneni H."/>
            <person name="Dugan-Rocha S."/>
            <person name="Elkadiri S."/>
            <person name="Gnanaolivu R."/>
            <person name="Hernandez B."/>
            <person name="Skinner E."/>
            <person name="Javaid M."/>
            <person name="Lee S."/>
            <person name="Li M."/>
            <person name="Ming W."/>
            <person name="Munidasa M."/>
            <person name="Muniz J."/>
            <person name="Nguyen L."/>
            <person name="Hughes D."/>
            <person name="Osuji N."/>
            <person name="Pu L.-L."/>
            <person name="Puazo M."/>
            <person name="Qu C."/>
            <person name="Quiroz J."/>
            <person name="Raj R."/>
            <person name="Weissenberger G."/>
            <person name="Xin Y."/>
            <person name="Zou X."/>
            <person name="Han Y."/>
            <person name="Worley K."/>
            <person name="Muzny D."/>
            <person name="Gibbs R."/>
        </authorList>
    </citation>
    <scope>NUCLEOTIDE SEQUENCE</scope>
    <source>
        <strain evidence="1">Sampled in the wild</strain>
    </source>
</reference>
<dbReference type="InterPro" id="IPR036397">
    <property type="entry name" value="RNaseH_sf"/>
</dbReference>
<dbReference type="GO" id="GO:0003676">
    <property type="term" value="F:nucleic acid binding"/>
    <property type="evidence" value="ECO:0007669"/>
    <property type="project" value="InterPro"/>
</dbReference>
<accession>A0A8K0KGE1</accession>
<dbReference type="EMBL" id="KZ308743">
    <property type="protein sequence ID" value="KAG8233729.1"/>
    <property type="molecule type" value="Genomic_DNA"/>
</dbReference>